<keyword evidence="18" id="KW-1185">Reference proteome</keyword>
<dbReference type="GeneTree" id="ENSGT00390000002148"/>
<feature type="transmembrane region" description="Helical" evidence="14">
    <location>
        <begin position="199"/>
        <end position="224"/>
    </location>
</feature>
<evidence type="ECO:0000256" key="12">
    <source>
        <dbReference type="ARBA" id="ARBA00032815"/>
    </source>
</evidence>
<feature type="domain" description="C-X-C motif chemokine 16" evidence="16">
    <location>
        <begin position="23"/>
        <end position="114"/>
    </location>
</feature>
<dbReference type="InterPro" id="IPR026296">
    <property type="entry name" value="CXCL16"/>
</dbReference>
<keyword evidence="6 14" id="KW-0812">Transmembrane</keyword>
<dbReference type="GO" id="GO:0008009">
    <property type="term" value="F:chemokine activity"/>
    <property type="evidence" value="ECO:0007669"/>
    <property type="project" value="Ensembl"/>
</dbReference>
<feature type="signal peptide" evidence="15">
    <location>
        <begin position="1"/>
        <end position="25"/>
    </location>
</feature>
<dbReference type="InterPro" id="IPR048585">
    <property type="entry name" value="CXCL16_dom"/>
</dbReference>
<feature type="region of interest" description="Disordered" evidence="13">
    <location>
        <begin position="148"/>
        <end position="180"/>
    </location>
</feature>
<sequence length="247" mass="27187">MSRGWGFWFCAVGLLLALQIPPGDGNEGSVTGSCHCDRTFSSDSPPKVKYRNHLRKQLKTYHRCPRYIRFHLPFGSVCGGKKDQWVEELMSCFDHKECGHAYSETLARQKHLPPPSTHISEPSEGAPSDMRTPAQTLMPSTLQCTQHPTLPPGSLSLDEELPHPNETTTPTVGHSLGVGHKAGENQKHLEENAGPEARISALVAVPCLLGFIFILTGILACVLCKRRRQSSPDLQFHYTIVAPDSNA</sequence>
<feature type="chain" id="PRO_5044134093" description="C-X-C motif chemokine 16" evidence="15">
    <location>
        <begin position="26"/>
        <end position="247"/>
    </location>
</feature>
<evidence type="ECO:0000256" key="5">
    <source>
        <dbReference type="ARBA" id="ARBA00022514"/>
    </source>
</evidence>
<keyword evidence="4" id="KW-0145">Chemotaxis</keyword>
<gene>
    <name evidence="17" type="primary">CXCL16</name>
</gene>
<dbReference type="EMBL" id="ABDC03020494">
    <property type="status" value="NOT_ANNOTATED_CDS"/>
    <property type="molecule type" value="Genomic_DNA"/>
</dbReference>
<dbReference type="GeneID" id="105879279"/>
<evidence type="ECO:0000256" key="10">
    <source>
        <dbReference type="ARBA" id="ARBA00023157"/>
    </source>
</evidence>
<evidence type="ECO:0000256" key="6">
    <source>
        <dbReference type="ARBA" id="ARBA00022692"/>
    </source>
</evidence>
<evidence type="ECO:0000259" key="16">
    <source>
        <dbReference type="Pfam" id="PF20902"/>
    </source>
</evidence>
<comment type="similarity">
    <text evidence="2">Belongs to the intercrine alpha (chemokine CxC) family.</text>
</comment>
<dbReference type="Pfam" id="PF20902">
    <property type="entry name" value="CXCL16"/>
    <property type="match status" value="1"/>
</dbReference>
<keyword evidence="7 15" id="KW-0732">Signal</keyword>
<dbReference type="PANTHER" id="PTHR14385">
    <property type="entry name" value="CXC CHEMOKINE LIGAND"/>
    <property type="match status" value="1"/>
</dbReference>
<dbReference type="GO" id="GO:0010818">
    <property type="term" value="P:T cell chemotaxis"/>
    <property type="evidence" value="ECO:0007669"/>
    <property type="project" value="TreeGrafter"/>
</dbReference>
<comment type="subcellular location">
    <subcellularLocation>
        <location evidence="1">Membrane</location>
        <topology evidence="1">Single-pass type I membrane protein</topology>
    </subcellularLocation>
</comment>
<dbReference type="Ensembl" id="ENSMICT00000001645.3">
    <property type="protein sequence ID" value="ENSMICP00000001494.3"/>
    <property type="gene ID" value="ENSMICG00000001646.3"/>
</dbReference>
<dbReference type="GO" id="GO:0006898">
    <property type="term" value="P:receptor-mediated endocytosis"/>
    <property type="evidence" value="ECO:0007669"/>
    <property type="project" value="InterPro"/>
</dbReference>
<evidence type="ECO:0000256" key="1">
    <source>
        <dbReference type="ARBA" id="ARBA00004479"/>
    </source>
</evidence>
<dbReference type="GO" id="GO:0016020">
    <property type="term" value="C:membrane"/>
    <property type="evidence" value="ECO:0007669"/>
    <property type="project" value="UniProtKB-SubCell"/>
</dbReference>
<dbReference type="Proteomes" id="UP000694394">
    <property type="component" value="Chromosome 16"/>
</dbReference>
<dbReference type="GO" id="GO:0034341">
    <property type="term" value="P:response to type II interferon"/>
    <property type="evidence" value="ECO:0007669"/>
    <property type="project" value="Ensembl"/>
</dbReference>
<keyword evidence="10" id="KW-1015">Disulfide bond</keyword>
<feature type="region of interest" description="Disordered" evidence="13">
    <location>
        <begin position="109"/>
        <end position="133"/>
    </location>
</feature>
<dbReference type="AlphaFoldDB" id="A0A8B7HDH0"/>
<proteinExistence type="inferred from homology"/>
<dbReference type="GO" id="GO:0030335">
    <property type="term" value="P:positive regulation of cell migration"/>
    <property type="evidence" value="ECO:0007669"/>
    <property type="project" value="Ensembl"/>
</dbReference>
<evidence type="ECO:0000313" key="18">
    <source>
        <dbReference type="Proteomes" id="UP000694394"/>
    </source>
</evidence>
<evidence type="ECO:0000256" key="15">
    <source>
        <dbReference type="SAM" id="SignalP"/>
    </source>
</evidence>
<keyword evidence="8 14" id="KW-1133">Transmembrane helix</keyword>
<dbReference type="GO" id="GO:0030307">
    <property type="term" value="P:positive regulation of cell growth"/>
    <property type="evidence" value="ECO:0007669"/>
    <property type="project" value="Ensembl"/>
</dbReference>
<protein>
    <recommendedName>
        <fullName evidence="3">C-X-C motif chemokine 16</fullName>
    </recommendedName>
    <alternativeName>
        <fullName evidence="12">Transmembrane chemokine CXCL16</fullName>
    </alternativeName>
</protein>
<dbReference type="GO" id="GO:0034612">
    <property type="term" value="P:response to tumor necrosis factor"/>
    <property type="evidence" value="ECO:0007669"/>
    <property type="project" value="Ensembl"/>
</dbReference>
<accession>A0A8B7HDH0</accession>
<dbReference type="RefSeq" id="XP_012634885.1">
    <property type="nucleotide sequence ID" value="XM_012779431.3"/>
</dbReference>
<dbReference type="OrthoDB" id="9836360at2759"/>
<evidence type="ECO:0000256" key="2">
    <source>
        <dbReference type="ARBA" id="ARBA00010665"/>
    </source>
</evidence>
<evidence type="ECO:0000256" key="13">
    <source>
        <dbReference type="SAM" id="MobiDB-lite"/>
    </source>
</evidence>
<evidence type="ECO:0000256" key="11">
    <source>
        <dbReference type="ARBA" id="ARBA00023180"/>
    </source>
</evidence>
<keyword evidence="9 14" id="KW-0472">Membrane</keyword>
<reference evidence="17" key="3">
    <citation type="submission" date="2025-09" db="UniProtKB">
        <authorList>
            <consortium name="Ensembl"/>
        </authorList>
    </citation>
    <scope>IDENTIFICATION</scope>
</reference>
<dbReference type="KEGG" id="mmur:105879279"/>
<dbReference type="PANTHER" id="PTHR14385:SF0">
    <property type="entry name" value="C-X-C MOTIF CHEMOKINE 16"/>
    <property type="match status" value="1"/>
</dbReference>
<evidence type="ECO:0000256" key="9">
    <source>
        <dbReference type="ARBA" id="ARBA00023136"/>
    </source>
</evidence>
<reference evidence="17" key="1">
    <citation type="submission" date="2016-12" db="EMBL/GenBank/DDBJ databases">
        <title>Mouse lemur reference genome and diversity panel.</title>
        <authorList>
            <person name="Harris R."/>
            <person name="Larsen P."/>
            <person name="Liu Y."/>
            <person name="Hughes D.S."/>
            <person name="Murali S."/>
            <person name="Raveendran M."/>
            <person name="Korchina V."/>
            <person name="Wang M."/>
            <person name="Jhangiani S."/>
            <person name="Bandaranaike D."/>
            <person name="Bellair M."/>
            <person name="Blankenburg K."/>
            <person name="Chao H."/>
            <person name="Dahdouli M."/>
            <person name="Dinh H."/>
            <person name="Doddapaneni H."/>
            <person name="English A."/>
            <person name="Firestine M."/>
            <person name="Gnanaolivu R."/>
            <person name="Gross S."/>
            <person name="Hernandez B."/>
            <person name="Javaid M."/>
            <person name="Jayaseelan J."/>
            <person name="Jones J."/>
            <person name="Khan Z."/>
            <person name="Kovar C."/>
            <person name="Kurapati P."/>
            <person name="Le B."/>
            <person name="Lee S."/>
            <person name="Li M."/>
            <person name="Mathew T."/>
            <person name="Narasimhan A."/>
            <person name="Ngo D."/>
            <person name="Nguyen L."/>
            <person name="Okwuonu G."/>
            <person name="Ongeri F."/>
            <person name="Osuji N."/>
            <person name="Pu L.-L."/>
            <person name="Puazo M."/>
            <person name="Quiroz J."/>
            <person name="Raj R."/>
            <person name="Rajbhandari K."/>
            <person name="Reid J.G."/>
            <person name="Santibanez J."/>
            <person name="Sexton D."/>
            <person name="Skinner E."/>
            <person name="Vee V."/>
            <person name="Weissenberger G."/>
            <person name="Wu Y."/>
            <person name="Xin Y."/>
            <person name="Han Y."/>
            <person name="Campbell C."/>
            <person name="Brown A."/>
            <person name="Sullivan B."/>
            <person name="Shelton J."/>
            <person name="Brown S."/>
            <person name="Dudchenko O."/>
            <person name="Machol I."/>
            <person name="Durand N."/>
            <person name="Shamim M."/>
            <person name="Lieberman A."/>
            <person name="Muzny D.M."/>
            <person name="Richards S."/>
            <person name="Yoder A."/>
            <person name="Worley K.C."/>
            <person name="Rogers J."/>
            <person name="Gibbs R.A."/>
        </authorList>
    </citation>
    <scope>NUCLEOTIDE SEQUENCE [LARGE SCALE GENOMIC DNA]</scope>
</reference>
<dbReference type="GO" id="GO:0005041">
    <property type="term" value="F:low-density lipoprotein particle receptor activity"/>
    <property type="evidence" value="ECO:0007669"/>
    <property type="project" value="InterPro"/>
</dbReference>
<evidence type="ECO:0000256" key="3">
    <source>
        <dbReference type="ARBA" id="ARBA00017995"/>
    </source>
</evidence>
<keyword evidence="5" id="KW-0202">Cytokine</keyword>
<evidence type="ECO:0000256" key="7">
    <source>
        <dbReference type="ARBA" id="ARBA00022729"/>
    </source>
</evidence>
<dbReference type="CTD" id="58191"/>
<dbReference type="GO" id="GO:0005044">
    <property type="term" value="F:scavenger receptor activity"/>
    <property type="evidence" value="ECO:0007669"/>
    <property type="project" value="InterPro"/>
</dbReference>
<evidence type="ECO:0000313" key="17">
    <source>
        <dbReference type="Ensembl" id="ENSMICP00000001494.3"/>
    </source>
</evidence>
<evidence type="ECO:0000256" key="4">
    <source>
        <dbReference type="ARBA" id="ARBA00022500"/>
    </source>
</evidence>
<keyword evidence="11" id="KW-0325">Glycoprotein</keyword>
<evidence type="ECO:0000256" key="14">
    <source>
        <dbReference type="SAM" id="Phobius"/>
    </source>
</evidence>
<evidence type="ECO:0000256" key="8">
    <source>
        <dbReference type="ARBA" id="ARBA00022989"/>
    </source>
</evidence>
<organism evidence="17 18">
    <name type="scientific">Microcebus murinus</name>
    <name type="common">Gray mouse lemur</name>
    <name type="synonym">Lemur murinus</name>
    <dbReference type="NCBI Taxonomy" id="30608"/>
    <lineage>
        <taxon>Eukaryota</taxon>
        <taxon>Metazoa</taxon>
        <taxon>Chordata</taxon>
        <taxon>Craniata</taxon>
        <taxon>Vertebrata</taxon>
        <taxon>Euteleostomi</taxon>
        <taxon>Mammalia</taxon>
        <taxon>Eutheria</taxon>
        <taxon>Euarchontoglires</taxon>
        <taxon>Primates</taxon>
        <taxon>Strepsirrhini</taxon>
        <taxon>Lemuriformes</taxon>
        <taxon>Cheirogaleidae</taxon>
        <taxon>Microcebus</taxon>
    </lineage>
</organism>
<dbReference type="GO" id="GO:0005615">
    <property type="term" value="C:extracellular space"/>
    <property type="evidence" value="ECO:0007669"/>
    <property type="project" value="UniProtKB-KW"/>
</dbReference>
<name>A0A8B7HDH0_MICMU</name>
<reference evidence="17" key="2">
    <citation type="submission" date="2025-08" db="UniProtKB">
        <authorList>
            <consortium name="Ensembl"/>
        </authorList>
    </citation>
    <scope>IDENTIFICATION</scope>
</reference>